<dbReference type="EMBL" id="QJKJ01003198">
    <property type="protein sequence ID" value="RDX99581.1"/>
    <property type="molecule type" value="Genomic_DNA"/>
</dbReference>
<dbReference type="AlphaFoldDB" id="A0A371H9W8"/>
<evidence type="ECO:0000256" key="1">
    <source>
        <dbReference type="SAM" id="MobiDB-lite"/>
    </source>
</evidence>
<name>A0A371H9W8_MUCPR</name>
<feature type="region of interest" description="Disordered" evidence="1">
    <location>
        <begin position="1"/>
        <end position="22"/>
    </location>
</feature>
<accession>A0A371H9W8</accession>
<reference evidence="2" key="1">
    <citation type="submission" date="2018-05" db="EMBL/GenBank/DDBJ databases">
        <title>Draft genome of Mucuna pruriens seed.</title>
        <authorList>
            <person name="Nnadi N.E."/>
            <person name="Vos R."/>
            <person name="Hasami M.H."/>
            <person name="Devisetty U.K."/>
            <person name="Aguiy J.C."/>
        </authorList>
    </citation>
    <scope>NUCLEOTIDE SEQUENCE [LARGE SCALE GENOMIC DNA]</scope>
    <source>
        <strain evidence="2">JCA_2017</strain>
    </source>
</reference>
<proteinExistence type="predicted"/>
<dbReference type="Proteomes" id="UP000257109">
    <property type="component" value="Unassembled WGS sequence"/>
</dbReference>
<protein>
    <submittedName>
        <fullName evidence="2">Uncharacterized protein</fullName>
    </submittedName>
</protein>
<keyword evidence="3" id="KW-1185">Reference proteome</keyword>
<feature type="compositionally biased region" description="Polar residues" evidence="1">
    <location>
        <begin position="1"/>
        <end position="10"/>
    </location>
</feature>
<sequence>MDLDRSFSSPTSPPIYKEKSNPEWYRVSQNRSIIQQYPSSHAQTISQYFHHKERASKGVQTRKDLIEVLLKQYKYNVDMTPKLLTTTENGEEGK</sequence>
<organism evidence="2 3">
    <name type="scientific">Mucuna pruriens</name>
    <name type="common">Velvet bean</name>
    <name type="synonym">Dolichos pruriens</name>
    <dbReference type="NCBI Taxonomy" id="157652"/>
    <lineage>
        <taxon>Eukaryota</taxon>
        <taxon>Viridiplantae</taxon>
        <taxon>Streptophyta</taxon>
        <taxon>Embryophyta</taxon>
        <taxon>Tracheophyta</taxon>
        <taxon>Spermatophyta</taxon>
        <taxon>Magnoliopsida</taxon>
        <taxon>eudicotyledons</taxon>
        <taxon>Gunneridae</taxon>
        <taxon>Pentapetalae</taxon>
        <taxon>rosids</taxon>
        <taxon>fabids</taxon>
        <taxon>Fabales</taxon>
        <taxon>Fabaceae</taxon>
        <taxon>Papilionoideae</taxon>
        <taxon>50 kb inversion clade</taxon>
        <taxon>NPAAA clade</taxon>
        <taxon>indigoferoid/millettioid clade</taxon>
        <taxon>Phaseoleae</taxon>
        <taxon>Mucuna</taxon>
    </lineage>
</organism>
<evidence type="ECO:0000313" key="2">
    <source>
        <dbReference type="EMBL" id="RDX99581.1"/>
    </source>
</evidence>
<comment type="caution">
    <text evidence="2">The sequence shown here is derived from an EMBL/GenBank/DDBJ whole genome shotgun (WGS) entry which is preliminary data.</text>
</comment>
<evidence type="ECO:0000313" key="3">
    <source>
        <dbReference type="Proteomes" id="UP000257109"/>
    </source>
</evidence>
<gene>
    <name evidence="2" type="ORF">CR513_17348</name>
</gene>
<feature type="non-terminal residue" evidence="2">
    <location>
        <position position="1"/>
    </location>
</feature>